<dbReference type="PROSITE" id="PS00889">
    <property type="entry name" value="CNMP_BINDING_2"/>
    <property type="match status" value="1"/>
</dbReference>
<dbReference type="PROSITE" id="PS50042">
    <property type="entry name" value="CNMP_BINDING_3"/>
    <property type="match status" value="1"/>
</dbReference>
<dbReference type="RefSeq" id="WP_116063968.1">
    <property type="nucleotide sequence ID" value="NZ_QRDZ01000028.1"/>
</dbReference>
<dbReference type="InterPro" id="IPR003439">
    <property type="entry name" value="ABC_transporter-like_ATP-bd"/>
</dbReference>
<comment type="caution">
    <text evidence="14">The sequence shown here is derived from an EMBL/GenBank/DDBJ whole genome shotgun (WGS) entry which is preliminary data.</text>
</comment>
<dbReference type="SUPFAM" id="SSF52540">
    <property type="entry name" value="P-loop containing nucleoside triphosphate hydrolases"/>
    <property type="match status" value="1"/>
</dbReference>
<dbReference type="GO" id="GO:0005524">
    <property type="term" value="F:ATP binding"/>
    <property type="evidence" value="ECO:0007669"/>
    <property type="project" value="UniProtKB-KW"/>
</dbReference>
<comment type="subcellular location">
    <subcellularLocation>
        <location evidence="1">Cell membrane</location>
        <topology evidence="1">Multi-pass membrane protein</topology>
    </subcellularLocation>
</comment>
<dbReference type="Gene3D" id="3.40.50.300">
    <property type="entry name" value="P-loop containing nucleotide triphosphate hydrolases"/>
    <property type="match status" value="1"/>
</dbReference>
<dbReference type="InterPro" id="IPR036640">
    <property type="entry name" value="ABC1_TM_sf"/>
</dbReference>
<proteinExistence type="predicted"/>
<feature type="transmembrane region" description="Helical" evidence="10">
    <location>
        <begin position="272"/>
        <end position="300"/>
    </location>
</feature>
<keyword evidence="4 10" id="KW-0812">Transmembrane</keyword>
<name>A0A3D9IK95_9BACL</name>
<dbReference type="GO" id="GO:0005886">
    <property type="term" value="C:plasma membrane"/>
    <property type="evidence" value="ECO:0007669"/>
    <property type="project" value="UniProtKB-SubCell"/>
</dbReference>
<keyword evidence="5" id="KW-0547">Nucleotide-binding</keyword>
<dbReference type="Proteomes" id="UP000256977">
    <property type="component" value="Unassembled WGS sequence"/>
</dbReference>
<dbReference type="InterPro" id="IPR017871">
    <property type="entry name" value="ABC_transporter-like_CS"/>
</dbReference>
<evidence type="ECO:0000256" key="3">
    <source>
        <dbReference type="ARBA" id="ARBA00022475"/>
    </source>
</evidence>
<sequence length="715" mass="78984">MHFIRTMMRHFARHKPLLVFFLIGLLFEVAYAVGAPVSLKYLVDEAFGPKDVQAFYLIFSLLLCGGLLSLAAGLVGEYALNKLSGRVVQKLRSDLYVHIQKQSAPFFQRFRVGDIVARFSSDMASVERVATFSLPFFLKEALSVALGLAMLISLEWKLTLVMVFGSLLMMAGPRLLQGRAESANLRYKEAQERFTNLIDETVKGHRTVHAYHRQSLLLERARSHIQSLLTLGLKMHVTNSLLERLPLTVLLLLNGAMIGFGGYLIFQDQLSIGGFMAFFTLFMSVGQAASNLTLVIPGLIDSGSSFKRIAEVLDYEPDLREVERPIELPPIVEGLTMDEVTFGYTEDSDQLKAVSLRIPAGSYAAFVGPSGSGKSTALQLLARFYDPRQGTVSIDGQNLRDVSEASLRQRTAVVTQESFLFNTTIRDNLLLGRPDANETEIVEAAKLAHIHDTIAAWPGGYDTPVHHEGASLSGGQRQRVSIARALLKKPEVLLLDEVTSALDPGSEAGVNDSIRRLRGSATVVSVTHRLDSVVQADLIFVFQDGRVVEAGTHEELLRRGGLYREMWNKQHGFVLSQDGLHVSVDADRLAQLPFFKGVESEQLRELADLFATETLQEGDSVVREGDSGDKFYLIVRGKFEVVKRGSDEEDRRVAVLQDGDHFGEIALLKGIPRTATVRALGPAVVISMRRDAFLALTAKSPHILQAVEQTLRARL</sequence>
<evidence type="ECO:0000259" key="11">
    <source>
        <dbReference type="PROSITE" id="PS50042"/>
    </source>
</evidence>
<dbReference type="CDD" id="cd07346">
    <property type="entry name" value="ABC_6TM_exporters"/>
    <property type="match status" value="1"/>
</dbReference>
<dbReference type="PANTHER" id="PTHR43394">
    <property type="entry name" value="ATP-DEPENDENT PERMEASE MDL1, MITOCHONDRIAL"/>
    <property type="match status" value="1"/>
</dbReference>
<dbReference type="InterPro" id="IPR018488">
    <property type="entry name" value="cNMP-bd_CS"/>
</dbReference>
<dbReference type="SUPFAM" id="SSF90123">
    <property type="entry name" value="ABC transporter transmembrane region"/>
    <property type="match status" value="1"/>
</dbReference>
<evidence type="ECO:0000256" key="1">
    <source>
        <dbReference type="ARBA" id="ARBA00004651"/>
    </source>
</evidence>
<keyword evidence="3" id="KW-1003">Cell membrane</keyword>
<feature type="domain" description="ABC transporter" evidence="12">
    <location>
        <begin position="335"/>
        <end position="569"/>
    </location>
</feature>
<evidence type="ECO:0000256" key="5">
    <source>
        <dbReference type="ARBA" id="ARBA00022741"/>
    </source>
</evidence>
<evidence type="ECO:0000313" key="15">
    <source>
        <dbReference type="Proteomes" id="UP000256977"/>
    </source>
</evidence>
<dbReference type="Pfam" id="PF00664">
    <property type="entry name" value="ABC_membrane"/>
    <property type="match status" value="1"/>
</dbReference>
<feature type="domain" description="Cyclic nucleotide-binding" evidence="11">
    <location>
        <begin position="594"/>
        <end position="714"/>
    </location>
</feature>
<dbReference type="PROSITE" id="PS50929">
    <property type="entry name" value="ABC_TM1F"/>
    <property type="match status" value="1"/>
</dbReference>
<dbReference type="GO" id="GO:0015421">
    <property type="term" value="F:ABC-type oligopeptide transporter activity"/>
    <property type="evidence" value="ECO:0007669"/>
    <property type="project" value="TreeGrafter"/>
</dbReference>
<dbReference type="PANTHER" id="PTHR43394:SF1">
    <property type="entry name" value="ATP-BINDING CASSETTE SUB-FAMILY B MEMBER 10, MITOCHONDRIAL"/>
    <property type="match status" value="1"/>
</dbReference>
<evidence type="ECO:0000256" key="9">
    <source>
        <dbReference type="ARBA" id="ARBA00023159"/>
    </source>
</evidence>
<dbReference type="CDD" id="cd00038">
    <property type="entry name" value="CAP_ED"/>
    <property type="match status" value="1"/>
</dbReference>
<evidence type="ECO:0000259" key="12">
    <source>
        <dbReference type="PROSITE" id="PS50893"/>
    </source>
</evidence>
<dbReference type="InterPro" id="IPR014710">
    <property type="entry name" value="RmlC-like_jellyroll"/>
</dbReference>
<dbReference type="SUPFAM" id="SSF51206">
    <property type="entry name" value="cAMP-binding domain-like"/>
    <property type="match status" value="1"/>
</dbReference>
<evidence type="ECO:0000256" key="7">
    <source>
        <dbReference type="ARBA" id="ARBA00022989"/>
    </source>
</evidence>
<keyword evidence="8 10" id="KW-0472">Membrane</keyword>
<accession>A0A3D9IK95</accession>
<keyword evidence="15" id="KW-1185">Reference proteome</keyword>
<dbReference type="EMBL" id="QRDZ01000028">
    <property type="protein sequence ID" value="RED61939.1"/>
    <property type="molecule type" value="Genomic_DNA"/>
</dbReference>
<gene>
    <name evidence="14" type="ORF">DFP98_12848</name>
</gene>
<keyword evidence="9" id="KW-0010">Activator</keyword>
<feature type="transmembrane region" description="Helical" evidence="10">
    <location>
        <begin position="56"/>
        <end position="80"/>
    </location>
</feature>
<dbReference type="Gene3D" id="2.60.120.10">
    <property type="entry name" value="Jelly Rolls"/>
    <property type="match status" value="1"/>
</dbReference>
<reference evidence="14 15" key="1">
    <citation type="submission" date="2018-07" db="EMBL/GenBank/DDBJ databases">
        <title>Genomic Encyclopedia of Type Strains, Phase III (KMG-III): the genomes of soil and plant-associated and newly described type strains.</title>
        <authorList>
            <person name="Whitman W."/>
        </authorList>
    </citation>
    <scope>NUCLEOTIDE SEQUENCE [LARGE SCALE GENOMIC DNA]</scope>
    <source>
        <strain evidence="14 15">CECT 7287</strain>
    </source>
</reference>
<dbReference type="InterPro" id="IPR039421">
    <property type="entry name" value="Type_1_exporter"/>
</dbReference>
<dbReference type="InterPro" id="IPR027417">
    <property type="entry name" value="P-loop_NTPase"/>
</dbReference>
<keyword evidence="7 10" id="KW-1133">Transmembrane helix</keyword>
<dbReference type="InterPro" id="IPR000595">
    <property type="entry name" value="cNMP-bd_dom"/>
</dbReference>
<dbReference type="InterPro" id="IPR018490">
    <property type="entry name" value="cNMP-bd_dom_sf"/>
</dbReference>
<evidence type="ECO:0000256" key="8">
    <source>
        <dbReference type="ARBA" id="ARBA00023136"/>
    </source>
</evidence>
<evidence type="ECO:0000313" key="14">
    <source>
        <dbReference type="EMBL" id="RED61939.1"/>
    </source>
</evidence>
<dbReference type="InterPro" id="IPR003593">
    <property type="entry name" value="AAA+_ATPase"/>
</dbReference>
<keyword evidence="2" id="KW-0813">Transport</keyword>
<dbReference type="PROSITE" id="PS00211">
    <property type="entry name" value="ABC_TRANSPORTER_1"/>
    <property type="match status" value="1"/>
</dbReference>
<dbReference type="Gene3D" id="1.20.1560.10">
    <property type="entry name" value="ABC transporter type 1, transmembrane domain"/>
    <property type="match status" value="1"/>
</dbReference>
<dbReference type="PROSITE" id="PS00888">
    <property type="entry name" value="CNMP_BINDING_1"/>
    <property type="match status" value="1"/>
</dbReference>
<evidence type="ECO:0000256" key="10">
    <source>
        <dbReference type="SAM" id="Phobius"/>
    </source>
</evidence>
<keyword evidence="6 14" id="KW-0067">ATP-binding</keyword>
<dbReference type="InterPro" id="IPR011527">
    <property type="entry name" value="ABC1_TM_dom"/>
</dbReference>
<dbReference type="PRINTS" id="PR00103">
    <property type="entry name" value="CAMPKINASE"/>
</dbReference>
<feature type="domain" description="ABC transmembrane type-1" evidence="13">
    <location>
        <begin position="19"/>
        <end position="301"/>
    </location>
</feature>
<dbReference type="AlphaFoldDB" id="A0A3D9IK95"/>
<dbReference type="FunFam" id="3.40.50.300:FF:000221">
    <property type="entry name" value="Multidrug ABC transporter ATP-binding protein"/>
    <property type="match status" value="1"/>
</dbReference>
<organism evidence="14 15">
    <name type="scientific">Cohnella phaseoli</name>
    <dbReference type="NCBI Taxonomy" id="456490"/>
    <lineage>
        <taxon>Bacteria</taxon>
        <taxon>Bacillati</taxon>
        <taxon>Bacillota</taxon>
        <taxon>Bacilli</taxon>
        <taxon>Bacillales</taxon>
        <taxon>Paenibacillaceae</taxon>
        <taxon>Cohnella</taxon>
    </lineage>
</organism>
<dbReference type="SMART" id="SM00100">
    <property type="entry name" value="cNMP"/>
    <property type="match status" value="1"/>
</dbReference>
<dbReference type="GO" id="GO:0016887">
    <property type="term" value="F:ATP hydrolysis activity"/>
    <property type="evidence" value="ECO:0007669"/>
    <property type="project" value="InterPro"/>
</dbReference>
<dbReference type="Pfam" id="PF00027">
    <property type="entry name" value="cNMP_binding"/>
    <property type="match status" value="1"/>
</dbReference>
<feature type="transmembrane region" description="Helical" evidence="10">
    <location>
        <begin position="245"/>
        <end position="266"/>
    </location>
</feature>
<evidence type="ECO:0000256" key="6">
    <source>
        <dbReference type="ARBA" id="ARBA00022840"/>
    </source>
</evidence>
<dbReference type="Pfam" id="PF00005">
    <property type="entry name" value="ABC_tran"/>
    <property type="match status" value="1"/>
</dbReference>
<dbReference type="SMART" id="SM00382">
    <property type="entry name" value="AAA"/>
    <property type="match status" value="1"/>
</dbReference>
<evidence type="ECO:0000256" key="4">
    <source>
        <dbReference type="ARBA" id="ARBA00022692"/>
    </source>
</evidence>
<protein>
    <submittedName>
        <fullName evidence="14">ATP-binding cassette subfamily B protein</fullName>
    </submittedName>
</protein>
<dbReference type="PROSITE" id="PS50893">
    <property type="entry name" value="ABC_TRANSPORTER_2"/>
    <property type="match status" value="1"/>
</dbReference>
<evidence type="ECO:0000256" key="2">
    <source>
        <dbReference type="ARBA" id="ARBA00022448"/>
    </source>
</evidence>
<evidence type="ECO:0000259" key="13">
    <source>
        <dbReference type="PROSITE" id="PS50929"/>
    </source>
</evidence>